<comment type="subcellular location">
    <subcellularLocation>
        <location evidence="1">Cell membrane</location>
        <topology evidence="1">Multi-pass membrane protein</topology>
    </subcellularLocation>
</comment>
<dbReference type="Proteomes" id="UP000533953">
    <property type="component" value="Unassembled WGS sequence"/>
</dbReference>
<dbReference type="Proteomes" id="UP000553016">
    <property type="component" value="Unassembled WGS sequence"/>
</dbReference>
<keyword evidence="6 7" id="KW-0472">Membrane</keyword>
<evidence type="ECO:0000256" key="6">
    <source>
        <dbReference type="ARBA" id="ARBA00023136"/>
    </source>
</evidence>
<dbReference type="CDD" id="cd06174">
    <property type="entry name" value="MFS"/>
    <property type="match status" value="1"/>
</dbReference>
<feature type="transmembrane region" description="Helical" evidence="7">
    <location>
        <begin position="146"/>
        <end position="163"/>
    </location>
</feature>
<evidence type="ECO:0000313" key="21">
    <source>
        <dbReference type="Proteomes" id="UP000546244"/>
    </source>
</evidence>
<dbReference type="Gene3D" id="1.20.1250.20">
    <property type="entry name" value="MFS general substrate transporter like domains"/>
    <property type="match status" value="1"/>
</dbReference>
<evidence type="ECO:0000313" key="25">
    <source>
        <dbReference type="Proteomes" id="UP000574104"/>
    </source>
</evidence>
<dbReference type="RefSeq" id="WP_036084807.1">
    <property type="nucleotide sequence ID" value="NZ_CBCSHQ010000001.1"/>
</dbReference>
<evidence type="ECO:0000313" key="15">
    <source>
        <dbReference type="EMBL" id="MBC2240368.1"/>
    </source>
</evidence>
<evidence type="ECO:0000313" key="11">
    <source>
        <dbReference type="EMBL" id="MBC1565128.1"/>
    </source>
</evidence>
<dbReference type="InterPro" id="IPR050171">
    <property type="entry name" value="MFS_Transporters"/>
</dbReference>
<feature type="transmembrane region" description="Helical" evidence="7">
    <location>
        <begin position="223"/>
        <end position="241"/>
    </location>
</feature>
<feature type="domain" description="Major facilitator superfamily (MFS) profile" evidence="8">
    <location>
        <begin position="1"/>
        <end position="414"/>
    </location>
</feature>
<feature type="transmembrane region" description="Helical" evidence="7">
    <location>
        <begin position="247"/>
        <end position="265"/>
    </location>
</feature>
<evidence type="ECO:0000313" key="26">
    <source>
        <dbReference type="Proteomes" id="UP000586951"/>
    </source>
</evidence>
<reference evidence="9 18" key="1">
    <citation type="submission" date="2014-05" db="EMBL/GenBank/DDBJ databases">
        <title>Novel Listeriaceae from food processing environments.</title>
        <authorList>
            <person name="den Bakker H.C."/>
        </authorList>
    </citation>
    <scope>NUCLEOTIDE SEQUENCE [LARGE SCALE GENOMIC DNA]</scope>
    <source>
        <strain evidence="9 18">FSL A5-0281</strain>
    </source>
</reference>
<feature type="transmembrane region" description="Helical" evidence="7">
    <location>
        <begin position="47"/>
        <end position="65"/>
    </location>
</feature>
<dbReference type="EMBL" id="JAARYY010000006">
    <property type="protein sequence ID" value="MBC2244728.1"/>
    <property type="molecule type" value="Genomic_DNA"/>
</dbReference>
<name>A0A099WAU0_9LIST</name>
<evidence type="ECO:0000313" key="23">
    <source>
        <dbReference type="Proteomes" id="UP000550367"/>
    </source>
</evidence>
<keyword evidence="5 7" id="KW-1133">Transmembrane helix</keyword>
<gene>
    <name evidence="9" type="ORF">EP57_05395</name>
    <name evidence="12" type="ORF">HB904_11565</name>
    <name evidence="11" type="ORF">HB907_06905</name>
    <name evidence="17" type="ORF">HBP98_06285</name>
    <name evidence="13" type="ORF">HCA46_10750</name>
    <name evidence="16" type="ORF">HCB25_11665</name>
    <name evidence="14" type="ORF">HCB27_02445</name>
    <name evidence="15" type="ORF">HCB35_07755</name>
    <name evidence="10" type="ORF">HCI99_05080</name>
</gene>
<dbReference type="EMBL" id="JAARSH010000007">
    <property type="protein sequence ID" value="MBC1616832.1"/>
    <property type="molecule type" value="Genomic_DNA"/>
</dbReference>
<dbReference type="GO" id="GO:0005886">
    <property type="term" value="C:plasma membrane"/>
    <property type="evidence" value="ECO:0007669"/>
    <property type="project" value="UniProtKB-SubCell"/>
</dbReference>
<dbReference type="PANTHER" id="PTHR23517">
    <property type="entry name" value="RESISTANCE PROTEIN MDTM, PUTATIVE-RELATED-RELATED"/>
    <property type="match status" value="1"/>
</dbReference>
<dbReference type="Proteomes" id="UP000547643">
    <property type="component" value="Unassembled WGS sequence"/>
</dbReference>
<dbReference type="EMBL" id="JAARYD010000001">
    <property type="protein sequence ID" value="MBC2175462.1"/>
    <property type="molecule type" value="Genomic_DNA"/>
</dbReference>
<reference evidence="19 20" key="2">
    <citation type="submission" date="2020-03" db="EMBL/GenBank/DDBJ databases">
        <title>Soil Listeria distribution.</title>
        <authorList>
            <person name="Liao J."/>
            <person name="Wiedmann M."/>
        </authorList>
    </citation>
    <scope>NUCLEOTIDE SEQUENCE [LARGE SCALE GENOMIC DNA]</scope>
    <source>
        <strain evidence="15 24">FSL L7-0149</strain>
        <strain evidence="16 23">FSL L7-0153</strain>
        <strain evidence="14 20">FSL L7-0259</strain>
        <strain evidence="13 22">FSL L7-1017</strain>
        <strain evidence="12 25">FSL L7-1299</strain>
        <strain evidence="11 26">FSL L7-1427</strain>
        <strain evidence="10 19">FSL L7-1547</strain>
        <strain evidence="17 21">FSL L7-1850</strain>
    </source>
</reference>
<dbReference type="InterPro" id="IPR011701">
    <property type="entry name" value="MFS"/>
</dbReference>
<dbReference type="InterPro" id="IPR020846">
    <property type="entry name" value="MFS_dom"/>
</dbReference>
<dbReference type="AlphaFoldDB" id="A0A099WAU0"/>
<dbReference type="EMBL" id="JAARUV010000003">
    <property type="protein sequence ID" value="MBC1779317.1"/>
    <property type="molecule type" value="Genomic_DNA"/>
</dbReference>
<sequence>MKKTKFSRWFIIAIIGMTGGMSFELPYLKYNYQVPMESLMGLSATQVGFIMSVYGTAAMILYAPSGIIADKFSHKKLITFSMLVTGGLAFVMALYPPYWMLLVIQVLLAITTVLFMWSATVKAVAILGTADEQGSLLGFAEGMRGFGALVTAFLTLWMFQLFGADSNPNSLKAVMITYGVFYIVFGILCWFVVPEETKQARASIPKAEKVTAKDIVTVLKKRTTWYCSLIIMGVYTIFAVLSYTTSYLIDIFAMPVVMATFIGMIRNQVFRTISGPVGAIVSAKTRLKSPTKIIFIGGIVTFAGLICLIVIPASKNIIFVMIGLVLLLAFFNYVSRGMYFATIGEAGTPSKTMGTTIGVASLIGFLPDVFIYPLIGSWQDTLEATQAYRNMWILGLVATGMALVFCMLLMRDIKKNKAVVMAAAETV</sequence>
<feature type="transmembrane region" description="Helical" evidence="7">
    <location>
        <begin position="293"/>
        <end position="311"/>
    </location>
</feature>
<evidence type="ECO:0000256" key="4">
    <source>
        <dbReference type="ARBA" id="ARBA00022692"/>
    </source>
</evidence>
<evidence type="ECO:0000256" key="7">
    <source>
        <dbReference type="SAM" id="Phobius"/>
    </source>
</evidence>
<dbReference type="GeneID" id="58716822"/>
<evidence type="ECO:0000313" key="20">
    <source>
        <dbReference type="Proteomes" id="UP000541735"/>
    </source>
</evidence>
<dbReference type="Proteomes" id="UP000541735">
    <property type="component" value="Unassembled WGS sequence"/>
</dbReference>
<protein>
    <submittedName>
        <fullName evidence="10">MFS transporter</fullName>
    </submittedName>
    <submittedName>
        <fullName evidence="9">Membrane protein</fullName>
    </submittedName>
</protein>
<evidence type="ECO:0000256" key="5">
    <source>
        <dbReference type="ARBA" id="ARBA00022989"/>
    </source>
</evidence>
<dbReference type="Proteomes" id="UP000546244">
    <property type="component" value="Unassembled WGS sequence"/>
</dbReference>
<dbReference type="Proteomes" id="UP000029844">
    <property type="component" value="Unassembled WGS sequence"/>
</dbReference>
<dbReference type="Proteomes" id="UP000586951">
    <property type="component" value="Unassembled WGS sequence"/>
</dbReference>
<keyword evidence="4 7" id="KW-0812">Transmembrane</keyword>
<keyword evidence="18" id="KW-1185">Reference proteome</keyword>
<feature type="transmembrane region" description="Helical" evidence="7">
    <location>
        <begin position="355"/>
        <end position="375"/>
    </location>
</feature>
<evidence type="ECO:0000313" key="12">
    <source>
        <dbReference type="EMBL" id="MBC1616832.1"/>
    </source>
</evidence>
<dbReference type="eggNOG" id="COG2223">
    <property type="taxonomic scope" value="Bacteria"/>
</dbReference>
<evidence type="ECO:0000313" key="13">
    <source>
        <dbReference type="EMBL" id="MBC1779317.1"/>
    </source>
</evidence>
<proteinExistence type="predicted"/>
<evidence type="ECO:0000259" key="8">
    <source>
        <dbReference type="PROSITE" id="PS50850"/>
    </source>
</evidence>
<dbReference type="EMBL" id="JNFA01000011">
    <property type="protein sequence ID" value="KGL42889.1"/>
    <property type="molecule type" value="Genomic_DNA"/>
</dbReference>
<dbReference type="PROSITE" id="PS50850">
    <property type="entry name" value="MFS"/>
    <property type="match status" value="1"/>
</dbReference>
<evidence type="ECO:0000313" key="16">
    <source>
        <dbReference type="EMBL" id="MBC2244728.1"/>
    </source>
</evidence>
<dbReference type="Proteomes" id="UP000550367">
    <property type="component" value="Unassembled WGS sequence"/>
</dbReference>
<evidence type="ECO:0000313" key="10">
    <source>
        <dbReference type="EMBL" id="MBC1491193.1"/>
    </source>
</evidence>
<dbReference type="Pfam" id="PF07690">
    <property type="entry name" value="MFS_1"/>
    <property type="match status" value="1"/>
</dbReference>
<evidence type="ECO:0000256" key="1">
    <source>
        <dbReference type="ARBA" id="ARBA00004651"/>
    </source>
</evidence>
<dbReference type="EMBL" id="JAARZA010000003">
    <property type="protein sequence ID" value="MBC2240368.1"/>
    <property type="molecule type" value="Genomic_DNA"/>
</dbReference>
<dbReference type="EMBL" id="JAASTX010000005">
    <property type="protein sequence ID" value="MBC1491193.1"/>
    <property type="molecule type" value="Genomic_DNA"/>
</dbReference>
<keyword evidence="3" id="KW-1003">Cell membrane</keyword>
<evidence type="ECO:0000313" key="17">
    <source>
        <dbReference type="EMBL" id="MBC2371618.1"/>
    </source>
</evidence>
<dbReference type="InterPro" id="IPR036259">
    <property type="entry name" value="MFS_trans_sf"/>
</dbReference>
<feature type="transmembrane region" description="Helical" evidence="7">
    <location>
        <begin position="9"/>
        <end position="27"/>
    </location>
</feature>
<evidence type="ECO:0000313" key="19">
    <source>
        <dbReference type="Proteomes" id="UP000533953"/>
    </source>
</evidence>
<organism evidence="9 18">
    <name type="scientific">Listeria booriae</name>
    <dbReference type="NCBI Taxonomy" id="1552123"/>
    <lineage>
        <taxon>Bacteria</taxon>
        <taxon>Bacillati</taxon>
        <taxon>Bacillota</taxon>
        <taxon>Bacilli</taxon>
        <taxon>Bacillales</taxon>
        <taxon>Listeriaceae</taxon>
        <taxon>Listeria</taxon>
    </lineage>
</organism>
<evidence type="ECO:0000313" key="18">
    <source>
        <dbReference type="Proteomes" id="UP000029844"/>
    </source>
</evidence>
<feature type="transmembrane region" description="Helical" evidence="7">
    <location>
        <begin position="175"/>
        <end position="193"/>
    </location>
</feature>
<accession>A0A099WAU0</accession>
<evidence type="ECO:0000256" key="2">
    <source>
        <dbReference type="ARBA" id="ARBA00022448"/>
    </source>
</evidence>
<evidence type="ECO:0000313" key="24">
    <source>
        <dbReference type="Proteomes" id="UP000553016"/>
    </source>
</evidence>
<feature type="transmembrane region" description="Helical" evidence="7">
    <location>
        <begin position="101"/>
        <end position="125"/>
    </location>
</feature>
<dbReference type="EMBL" id="JAARMV010000001">
    <property type="protein sequence ID" value="MBC2371618.1"/>
    <property type="molecule type" value="Genomic_DNA"/>
</dbReference>
<feature type="transmembrane region" description="Helical" evidence="7">
    <location>
        <begin position="387"/>
        <end position="410"/>
    </location>
</feature>
<evidence type="ECO:0000313" key="14">
    <source>
        <dbReference type="EMBL" id="MBC2175462.1"/>
    </source>
</evidence>
<dbReference type="Proteomes" id="UP000574104">
    <property type="component" value="Unassembled WGS sequence"/>
</dbReference>
<keyword evidence="2" id="KW-0813">Transport</keyword>
<evidence type="ECO:0000256" key="3">
    <source>
        <dbReference type="ARBA" id="ARBA00022475"/>
    </source>
</evidence>
<dbReference type="EMBL" id="JAARRU010000002">
    <property type="protein sequence ID" value="MBC1565128.1"/>
    <property type="molecule type" value="Genomic_DNA"/>
</dbReference>
<comment type="caution">
    <text evidence="9">The sequence shown here is derived from an EMBL/GenBank/DDBJ whole genome shotgun (WGS) entry which is preliminary data.</text>
</comment>
<evidence type="ECO:0000313" key="22">
    <source>
        <dbReference type="Proteomes" id="UP000547643"/>
    </source>
</evidence>
<feature type="transmembrane region" description="Helical" evidence="7">
    <location>
        <begin position="317"/>
        <end position="334"/>
    </location>
</feature>
<dbReference type="STRING" id="1552123.EP57_05395"/>
<dbReference type="SUPFAM" id="SSF103473">
    <property type="entry name" value="MFS general substrate transporter"/>
    <property type="match status" value="1"/>
</dbReference>
<feature type="transmembrane region" description="Helical" evidence="7">
    <location>
        <begin position="77"/>
        <end position="95"/>
    </location>
</feature>
<dbReference type="GO" id="GO:0022857">
    <property type="term" value="F:transmembrane transporter activity"/>
    <property type="evidence" value="ECO:0007669"/>
    <property type="project" value="InterPro"/>
</dbReference>
<evidence type="ECO:0000313" key="9">
    <source>
        <dbReference type="EMBL" id="KGL42889.1"/>
    </source>
</evidence>
<dbReference type="OrthoDB" id="9783227at2"/>